<feature type="domain" description="BTB" evidence="1">
    <location>
        <begin position="192"/>
        <end position="258"/>
    </location>
</feature>
<sequence length="330" mass="35597">MALHPSHSPAPVVTLQVESCLETVTFTVDWKIGRFWSVVAATSTVGSEPMRSGIVSGHDLGLSPPNNEGGWSITLYPRSGTRSQSVCLGLMRSGVVHSAVHAMCTFSIPSSGYVRTFERGPSTGCLWTFIDHEDLRDPARNHVVDGALTIHADILLTVADPRTFSVTTKMVPDLTDDLAADYARLRDGQVGTDFIIALRNGQEFPAHRAILLARSPFFAAMLTHDTTEKRTGRCTIADDVVDGRTMKALLDFWYSGSIGAVLEMPEELLIAADKYEALVLKDACIACLIERITPANAAHLLALADTYAAGALRAAVVRFGTQNSLNLPCA</sequence>
<dbReference type="Gene3D" id="3.30.710.10">
    <property type="entry name" value="Potassium Channel Kv1.1, Chain A"/>
    <property type="match status" value="1"/>
</dbReference>
<dbReference type="PANTHER" id="PTHR24413">
    <property type="entry name" value="SPECKLE-TYPE POZ PROTEIN"/>
    <property type="match status" value="1"/>
</dbReference>
<dbReference type="SUPFAM" id="SSF54695">
    <property type="entry name" value="POZ domain"/>
    <property type="match status" value="1"/>
</dbReference>
<evidence type="ECO:0000259" key="1">
    <source>
        <dbReference type="PROSITE" id="PS50097"/>
    </source>
</evidence>
<dbReference type="SMART" id="SM00225">
    <property type="entry name" value="BTB"/>
    <property type="match status" value="1"/>
</dbReference>
<proteinExistence type="predicted"/>
<dbReference type="OrthoDB" id="6359816at2759"/>
<dbReference type="InterPro" id="IPR000210">
    <property type="entry name" value="BTB/POZ_dom"/>
</dbReference>
<dbReference type="InterPro" id="IPR002083">
    <property type="entry name" value="MATH/TRAF_dom"/>
</dbReference>
<protein>
    <submittedName>
        <fullName evidence="2">Speckle-type POZ protein B</fullName>
    </submittedName>
</protein>
<evidence type="ECO:0000313" key="2">
    <source>
        <dbReference type="EMBL" id="OQV18139.1"/>
    </source>
</evidence>
<accession>A0A1W0WSG1</accession>
<dbReference type="PROSITE" id="PS50097">
    <property type="entry name" value="BTB"/>
    <property type="match status" value="1"/>
</dbReference>
<keyword evidence="3" id="KW-1185">Reference proteome</keyword>
<dbReference type="EMBL" id="MTYJ01000052">
    <property type="protein sequence ID" value="OQV18139.1"/>
    <property type="molecule type" value="Genomic_DNA"/>
</dbReference>
<dbReference type="Proteomes" id="UP000192578">
    <property type="component" value="Unassembled WGS sequence"/>
</dbReference>
<organism evidence="2 3">
    <name type="scientific">Hypsibius exemplaris</name>
    <name type="common">Freshwater tardigrade</name>
    <dbReference type="NCBI Taxonomy" id="2072580"/>
    <lineage>
        <taxon>Eukaryota</taxon>
        <taxon>Metazoa</taxon>
        <taxon>Ecdysozoa</taxon>
        <taxon>Tardigrada</taxon>
        <taxon>Eutardigrada</taxon>
        <taxon>Parachela</taxon>
        <taxon>Hypsibioidea</taxon>
        <taxon>Hypsibiidae</taxon>
        <taxon>Hypsibius</taxon>
    </lineage>
</organism>
<dbReference type="Pfam" id="PF00651">
    <property type="entry name" value="BTB"/>
    <property type="match status" value="1"/>
</dbReference>
<name>A0A1W0WSG1_HYPEX</name>
<dbReference type="InterPro" id="IPR008974">
    <property type="entry name" value="TRAF-like"/>
</dbReference>
<evidence type="ECO:0000313" key="3">
    <source>
        <dbReference type="Proteomes" id="UP000192578"/>
    </source>
</evidence>
<gene>
    <name evidence="2" type="ORF">BV898_07727</name>
</gene>
<dbReference type="GO" id="GO:0030163">
    <property type="term" value="P:protein catabolic process"/>
    <property type="evidence" value="ECO:0007669"/>
    <property type="project" value="UniProtKB-ARBA"/>
</dbReference>
<comment type="caution">
    <text evidence="2">The sequence shown here is derived from an EMBL/GenBank/DDBJ whole genome shotgun (WGS) entry which is preliminary data.</text>
</comment>
<dbReference type="CDD" id="cd00121">
    <property type="entry name" value="MATH"/>
    <property type="match status" value="1"/>
</dbReference>
<dbReference type="AlphaFoldDB" id="A0A1W0WSG1"/>
<dbReference type="Gene3D" id="2.60.210.10">
    <property type="entry name" value="Apoptosis, Tumor Necrosis Factor Receptor Associated Protein 2, Chain A"/>
    <property type="match status" value="1"/>
</dbReference>
<dbReference type="SUPFAM" id="SSF49599">
    <property type="entry name" value="TRAF domain-like"/>
    <property type="match status" value="1"/>
</dbReference>
<reference evidence="3" key="1">
    <citation type="submission" date="2017-01" db="EMBL/GenBank/DDBJ databases">
        <title>Comparative genomics of anhydrobiosis in the tardigrade Hypsibius dujardini.</title>
        <authorList>
            <person name="Yoshida Y."/>
            <person name="Koutsovoulos G."/>
            <person name="Laetsch D."/>
            <person name="Stevens L."/>
            <person name="Kumar S."/>
            <person name="Horikawa D."/>
            <person name="Ishino K."/>
            <person name="Komine S."/>
            <person name="Tomita M."/>
            <person name="Blaxter M."/>
            <person name="Arakawa K."/>
        </authorList>
    </citation>
    <scope>NUCLEOTIDE SEQUENCE [LARGE SCALE GENOMIC DNA]</scope>
    <source>
        <strain evidence="3">Z151</strain>
    </source>
</reference>
<dbReference type="InterPro" id="IPR011333">
    <property type="entry name" value="SKP1/BTB/POZ_sf"/>
</dbReference>